<dbReference type="PANTHER" id="PTHR10083:SF374">
    <property type="entry name" value="BPTI_KUNITZ INHIBITOR DOMAIN-CONTAINING PROTEIN"/>
    <property type="match status" value="1"/>
</dbReference>
<dbReference type="InterPro" id="IPR002223">
    <property type="entry name" value="Kunitz_BPTI"/>
</dbReference>
<name>A0A194PM83_PAPXU</name>
<dbReference type="Pfam" id="PF00014">
    <property type="entry name" value="Kunitz_BPTI"/>
    <property type="match status" value="1"/>
</dbReference>
<dbReference type="PROSITE" id="PS50279">
    <property type="entry name" value="BPTI_KUNITZ_2"/>
    <property type="match status" value="1"/>
</dbReference>
<keyword evidence="3" id="KW-1015">Disulfide bond</keyword>
<dbReference type="Proteomes" id="UP000053268">
    <property type="component" value="Unassembled WGS sequence"/>
</dbReference>
<dbReference type="PANTHER" id="PTHR10083">
    <property type="entry name" value="KUNITZ-TYPE PROTEASE INHIBITOR-RELATED"/>
    <property type="match status" value="1"/>
</dbReference>
<keyword evidence="7" id="KW-1185">Reference proteome</keyword>
<proteinExistence type="predicted"/>
<dbReference type="SMART" id="SM00131">
    <property type="entry name" value="KU"/>
    <property type="match status" value="1"/>
</dbReference>
<dbReference type="Gene3D" id="4.10.410.10">
    <property type="entry name" value="Pancreatic trypsin inhibitor Kunitz domain"/>
    <property type="match status" value="1"/>
</dbReference>
<accession>A0A194PM83</accession>
<gene>
    <name evidence="6" type="ORF">RR46_05798</name>
</gene>
<protein>
    <submittedName>
        <fullName evidence="6">Amyloid-like protein 2</fullName>
    </submittedName>
</protein>
<feature type="chain" id="PRO_5008263402" evidence="4">
    <location>
        <begin position="19"/>
        <end position="193"/>
    </location>
</feature>
<feature type="domain" description="BPTI/Kunitz inhibitor" evidence="5">
    <location>
        <begin position="113"/>
        <end position="164"/>
    </location>
</feature>
<evidence type="ECO:0000259" key="5">
    <source>
        <dbReference type="PROSITE" id="PS50279"/>
    </source>
</evidence>
<keyword evidence="2" id="KW-0722">Serine protease inhibitor</keyword>
<keyword evidence="1" id="KW-0646">Protease inhibitor</keyword>
<sequence length="193" mass="21833">MKLVTIFVIIYVVKSIDGCRRPVTTKSVTKPPGQIDWDKWDLPPYNNDWAGFVDLLGTREIKQNKSAIYADDDRIKDAPGFPSRWMDVGPGFPGQDPPNKAKVVGYVGQAAYCLDPAEKGTGTTFWYLRWYYDHVRGRCRRFVYSGFGGNANRFIDKLTCEKSCKHPPTSCCVSEVKIDFEKFLDPYGPPAFG</sequence>
<dbReference type="CDD" id="cd22593">
    <property type="entry name" value="Kunitz_conkunitzin"/>
    <property type="match status" value="1"/>
</dbReference>
<dbReference type="GO" id="GO:0005615">
    <property type="term" value="C:extracellular space"/>
    <property type="evidence" value="ECO:0007669"/>
    <property type="project" value="TreeGrafter"/>
</dbReference>
<dbReference type="EMBL" id="KQ459598">
    <property type="protein sequence ID" value="KPI94546.1"/>
    <property type="molecule type" value="Genomic_DNA"/>
</dbReference>
<evidence type="ECO:0000256" key="4">
    <source>
        <dbReference type="SAM" id="SignalP"/>
    </source>
</evidence>
<evidence type="ECO:0000256" key="1">
    <source>
        <dbReference type="ARBA" id="ARBA00022690"/>
    </source>
</evidence>
<evidence type="ECO:0000256" key="2">
    <source>
        <dbReference type="ARBA" id="ARBA00022900"/>
    </source>
</evidence>
<keyword evidence="4" id="KW-0732">Signal</keyword>
<feature type="signal peptide" evidence="4">
    <location>
        <begin position="1"/>
        <end position="18"/>
    </location>
</feature>
<dbReference type="SUPFAM" id="SSF57362">
    <property type="entry name" value="BPTI-like"/>
    <property type="match status" value="1"/>
</dbReference>
<organism evidence="6 7">
    <name type="scientific">Papilio xuthus</name>
    <name type="common">Asian swallowtail butterfly</name>
    <dbReference type="NCBI Taxonomy" id="66420"/>
    <lineage>
        <taxon>Eukaryota</taxon>
        <taxon>Metazoa</taxon>
        <taxon>Ecdysozoa</taxon>
        <taxon>Arthropoda</taxon>
        <taxon>Hexapoda</taxon>
        <taxon>Insecta</taxon>
        <taxon>Pterygota</taxon>
        <taxon>Neoptera</taxon>
        <taxon>Endopterygota</taxon>
        <taxon>Lepidoptera</taxon>
        <taxon>Glossata</taxon>
        <taxon>Ditrysia</taxon>
        <taxon>Papilionoidea</taxon>
        <taxon>Papilionidae</taxon>
        <taxon>Papilioninae</taxon>
        <taxon>Papilio</taxon>
    </lineage>
</organism>
<dbReference type="GO" id="GO:0004867">
    <property type="term" value="F:serine-type endopeptidase inhibitor activity"/>
    <property type="evidence" value="ECO:0007669"/>
    <property type="project" value="UniProtKB-KW"/>
</dbReference>
<evidence type="ECO:0000256" key="3">
    <source>
        <dbReference type="ARBA" id="ARBA00023157"/>
    </source>
</evidence>
<evidence type="ECO:0000313" key="6">
    <source>
        <dbReference type="EMBL" id="KPI94546.1"/>
    </source>
</evidence>
<reference evidence="6 7" key="1">
    <citation type="journal article" date="2015" name="Nat. Commun.">
        <title>Outbred genome sequencing and CRISPR/Cas9 gene editing in butterflies.</title>
        <authorList>
            <person name="Li X."/>
            <person name="Fan D."/>
            <person name="Zhang W."/>
            <person name="Liu G."/>
            <person name="Zhang L."/>
            <person name="Zhao L."/>
            <person name="Fang X."/>
            <person name="Chen L."/>
            <person name="Dong Y."/>
            <person name="Chen Y."/>
            <person name="Ding Y."/>
            <person name="Zhao R."/>
            <person name="Feng M."/>
            <person name="Zhu Y."/>
            <person name="Feng Y."/>
            <person name="Jiang X."/>
            <person name="Zhu D."/>
            <person name="Xiang H."/>
            <person name="Feng X."/>
            <person name="Li S."/>
            <person name="Wang J."/>
            <person name="Zhang G."/>
            <person name="Kronforst M.R."/>
            <person name="Wang W."/>
        </authorList>
    </citation>
    <scope>NUCLEOTIDE SEQUENCE [LARGE SCALE GENOMIC DNA]</scope>
    <source>
        <strain evidence="6">Ya'a_city_454_Px</strain>
        <tissue evidence="6">Whole body</tissue>
    </source>
</reference>
<dbReference type="STRING" id="66420.A0A194PM83"/>
<dbReference type="AlphaFoldDB" id="A0A194PM83"/>
<evidence type="ECO:0000313" key="7">
    <source>
        <dbReference type="Proteomes" id="UP000053268"/>
    </source>
</evidence>
<dbReference type="InterPro" id="IPR036880">
    <property type="entry name" value="Kunitz_BPTI_sf"/>
</dbReference>
<dbReference type="InterPro" id="IPR050098">
    <property type="entry name" value="TFPI/VKTCI-like"/>
</dbReference>